<accession>A0A1G8AWW2</accession>
<dbReference type="OrthoDB" id="659294at2"/>
<evidence type="ECO:0000313" key="3">
    <source>
        <dbReference type="Proteomes" id="UP000199045"/>
    </source>
</evidence>
<dbReference type="Proteomes" id="UP000199045">
    <property type="component" value="Unassembled WGS sequence"/>
</dbReference>
<reference evidence="3" key="1">
    <citation type="submission" date="2016-10" db="EMBL/GenBank/DDBJ databases">
        <authorList>
            <person name="Varghese N."/>
            <person name="Submissions S."/>
        </authorList>
    </citation>
    <scope>NUCLEOTIDE SEQUENCE [LARGE SCALE GENOMIC DNA]</scope>
    <source>
        <strain evidence="3">DSM 527</strain>
    </source>
</reference>
<dbReference type="AlphaFoldDB" id="A0A1G8AWW2"/>
<gene>
    <name evidence="2" type="ORF">SAMN04488121_11023</name>
</gene>
<dbReference type="STRING" id="104663.SAMN04488121_11023"/>
<sequence length="162" mass="18649">MYPFVVTLYCLLSTSLFAQQPVDSTRVRTEKMNKIFEEEIIPYLESRDSVPDWAGFGKHLISLYGDTGEEVLLMSQTIYSMQRDDWANFSTAIIPYARKYGSNIPAKQRHAFSEYMSRNAQLLYQSGHKEEGIRWQILALPLAAETEHAGMLDTIEKMKRGE</sequence>
<organism evidence="2 3">
    <name type="scientific">Chitinophaga filiformis</name>
    <name type="common">Myxococcus filiformis</name>
    <name type="synonym">Flexibacter filiformis</name>
    <dbReference type="NCBI Taxonomy" id="104663"/>
    <lineage>
        <taxon>Bacteria</taxon>
        <taxon>Pseudomonadati</taxon>
        <taxon>Bacteroidota</taxon>
        <taxon>Chitinophagia</taxon>
        <taxon>Chitinophagales</taxon>
        <taxon>Chitinophagaceae</taxon>
        <taxon>Chitinophaga</taxon>
    </lineage>
</organism>
<feature type="chain" id="PRO_5011655241" evidence="1">
    <location>
        <begin position="19"/>
        <end position="162"/>
    </location>
</feature>
<name>A0A1G8AWW2_CHIFI</name>
<dbReference type="EMBL" id="FNBN01000010">
    <property type="protein sequence ID" value="SDH25469.1"/>
    <property type="molecule type" value="Genomic_DNA"/>
</dbReference>
<feature type="signal peptide" evidence="1">
    <location>
        <begin position="1"/>
        <end position="18"/>
    </location>
</feature>
<evidence type="ECO:0000313" key="2">
    <source>
        <dbReference type="EMBL" id="SDH25469.1"/>
    </source>
</evidence>
<keyword evidence="1" id="KW-0732">Signal</keyword>
<proteinExistence type="predicted"/>
<dbReference type="RefSeq" id="WP_143011632.1">
    <property type="nucleotide sequence ID" value="NZ_FNBN01000010.1"/>
</dbReference>
<protein>
    <submittedName>
        <fullName evidence="2">Uncharacterized protein</fullName>
    </submittedName>
</protein>
<evidence type="ECO:0000256" key="1">
    <source>
        <dbReference type="SAM" id="SignalP"/>
    </source>
</evidence>